<gene>
    <name evidence="2" type="ORF">QQZ08_005838</name>
</gene>
<name>A0ABR1I3S9_9HYPO</name>
<comment type="caution">
    <text evidence="2">The sequence shown here is derived from an EMBL/GenBank/DDBJ whole genome shotgun (WGS) entry which is preliminary data.</text>
</comment>
<evidence type="ECO:0000313" key="2">
    <source>
        <dbReference type="EMBL" id="KAK7427563.1"/>
    </source>
</evidence>
<dbReference type="Pfam" id="PF13391">
    <property type="entry name" value="HNH_2"/>
    <property type="match status" value="1"/>
</dbReference>
<evidence type="ECO:0000313" key="3">
    <source>
        <dbReference type="Proteomes" id="UP001498421"/>
    </source>
</evidence>
<feature type="domain" description="HNH nuclease" evidence="1">
    <location>
        <begin position="217"/>
        <end position="289"/>
    </location>
</feature>
<dbReference type="InterPro" id="IPR003615">
    <property type="entry name" value="HNH_nuc"/>
</dbReference>
<dbReference type="Proteomes" id="UP001498421">
    <property type="component" value="Unassembled WGS sequence"/>
</dbReference>
<dbReference type="EMBL" id="JAZAVK010000051">
    <property type="protein sequence ID" value="KAK7427563.1"/>
    <property type="molecule type" value="Genomic_DNA"/>
</dbReference>
<organism evidence="2 3">
    <name type="scientific">Neonectria magnoliae</name>
    <dbReference type="NCBI Taxonomy" id="2732573"/>
    <lineage>
        <taxon>Eukaryota</taxon>
        <taxon>Fungi</taxon>
        <taxon>Dikarya</taxon>
        <taxon>Ascomycota</taxon>
        <taxon>Pezizomycotina</taxon>
        <taxon>Sordariomycetes</taxon>
        <taxon>Hypocreomycetidae</taxon>
        <taxon>Hypocreales</taxon>
        <taxon>Nectriaceae</taxon>
        <taxon>Neonectria</taxon>
    </lineage>
</organism>
<accession>A0ABR1I3S9</accession>
<evidence type="ECO:0000259" key="1">
    <source>
        <dbReference type="Pfam" id="PF13391"/>
    </source>
</evidence>
<sequence length="392" mass="44279">MPPAEALHRHQSSLEGIIDFSTRPPLTPAQCLSASRRFNQLADHFDVSNGSNKEYDRVKLVRLTYEYARSEESKGNFLRAFFESAGFSIEADEDIDLSDADREAKVRDAFVNFAEYLFENFFLPLKSSTKKTPQVSPASHSAVQRAQGGEGQSFLGTPERISALRGSCLFRDRHRCVISRRFDETEAFKRMDIARRQGGVPQDDDGTPFAPGDRFGTLDVAHILPHSLTQVNANNQLDPSKEAALAILNMFDSGAAFLVEGTEIDRPRNAMTLTHSLHRWFGDFRVFFEPVNEQPHTYRIDTFVPPMLLEDQFPIIRTLYLTESRTIDPPSPRLLAIHSAIAHILHLSAAGDYIDRILRDLEEHGVREDGSTELDRFVKLRLDGWSVSEVNT</sequence>
<keyword evidence="3" id="KW-1185">Reference proteome</keyword>
<reference evidence="2 3" key="1">
    <citation type="journal article" date="2025" name="Microbiol. Resour. Announc.">
        <title>Draft genome sequences for Neonectria magnoliae and Neonectria punicea, canker pathogens of Liriodendron tulipifera and Acer saccharum in West Virginia.</title>
        <authorList>
            <person name="Petronek H.M."/>
            <person name="Kasson M.T."/>
            <person name="Metheny A.M."/>
            <person name="Stauder C.M."/>
            <person name="Lovett B."/>
            <person name="Lynch S.C."/>
            <person name="Garnas J.R."/>
            <person name="Kasson L.R."/>
            <person name="Stajich J.E."/>
        </authorList>
    </citation>
    <scope>NUCLEOTIDE SEQUENCE [LARGE SCALE GENOMIC DNA]</scope>
    <source>
        <strain evidence="2 3">NRRL 64651</strain>
    </source>
</reference>
<proteinExistence type="predicted"/>
<protein>
    <recommendedName>
        <fullName evidence="1">HNH nuclease domain-containing protein</fullName>
    </recommendedName>
</protein>